<dbReference type="EMBL" id="JBFNQN010000002">
    <property type="protein sequence ID" value="MEW9263886.1"/>
    <property type="molecule type" value="Genomic_DNA"/>
</dbReference>
<keyword evidence="3" id="KW-1185">Reference proteome</keyword>
<feature type="domain" description="Peptidase M16 C-terminal" evidence="1">
    <location>
        <begin position="228"/>
        <end position="300"/>
    </location>
</feature>
<protein>
    <submittedName>
        <fullName evidence="2">Insulinase family protein</fullName>
    </submittedName>
</protein>
<accession>A0ABV3P2M4</accession>
<comment type="caution">
    <text evidence="2">The sequence shown here is derived from an EMBL/GenBank/DDBJ whole genome shotgun (WGS) entry which is preliminary data.</text>
</comment>
<evidence type="ECO:0000313" key="3">
    <source>
        <dbReference type="Proteomes" id="UP001555826"/>
    </source>
</evidence>
<dbReference type="SUPFAM" id="SSF63411">
    <property type="entry name" value="LuxS/MPP-like metallohydrolase"/>
    <property type="match status" value="2"/>
</dbReference>
<dbReference type="Pfam" id="PF05193">
    <property type="entry name" value="Peptidase_M16_C"/>
    <property type="match status" value="1"/>
</dbReference>
<organism evidence="2 3">
    <name type="scientific">Kineococcus endophyticus</name>
    <dbReference type="NCBI Taxonomy" id="1181883"/>
    <lineage>
        <taxon>Bacteria</taxon>
        <taxon>Bacillati</taxon>
        <taxon>Actinomycetota</taxon>
        <taxon>Actinomycetes</taxon>
        <taxon>Kineosporiales</taxon>
        <taxon>Kineosporiaceae</taxon>
        <taxon>Kineococcus</taxon>
    </lineage>
</organism>
<dbReference type="InterPro" id="IPR007863">
    <property type="entry name" value="Peptidase_M16_C"/>
</dbReference>
<dbReference type="InterPro" id="IPR011249">
    <property type="entry name" value="Metalloenz_LuxS/M16"/>
</dbReference>
<gene>
    <name evidence="2" type="ORF">AB1207_03925</name>
</gene>
<evidence type="ECO:0000313" key="2">
    <source>
        <dbReference type="EMBL" id="MEW9263886.1"/>
    </source>
</evidence>
<dbReference type="Gene3D" id="3.30.830.10">
    <property type="entry name" value="Metalloenzyme, LuxS/M16 peptidase-like"/>
    <property type="match status" value="2"/>
</dbReference>
<dbReference type="Proteomes" id="UP001555826">
    <property type="component" value="Unassembled WGS sequence"/>
</dbReference>
<sequence>MAIDYRKPGRPPAAGGRLVPCLQATSSGVAYGALTFRVGTADETVPTRGVTHLVEHLVMRRAHAVDLRCNASVGLVHTTFWAVGDEADVEGFLRRVEEALRDLPVQHLDSERALIAVEEEHHPVTVPSPVQHFGAQRYGVVAFEQQLDHLGPDLLRSWVRERFTAGNAVQTLVGVDRGRAAVRLPDGRFHPEPSVPAATGARLHVDPGERTVSLTALLPAGWAVPVLAAVLDRAVANRLRHREHLAYGAGAGHLRITLDTSMLTITSDCVPGREADLVTALLDELRRLEADLDEETVLRAVGRVVDQAEEDAGSTGLTEEAWRLLHGRDVPASVTTLQRDLDALTTQDLRRLLRTVLDTAVLRTPVPVPAPAGFHLDTPAAVEPWPGREFTAADGRRATVSARGLQVGDVQVTWSSLVAAYVSGDRWSLVSRRGLRLDLRPGEFGAEFLAELRDRVPTSVRIDRVRTENEEAT</sequence>
<proteinExistence type="predicted"/>
<dbReference type="RefSeq" id="WP_367636475.1">
    <property type="nucleotide sequence ID" value="NZ_JBFNQN010000002.1"/>
</dbReference>
<evidence type="ECO:0000259" key="1">
    <source>
        <dbReference type="Pfam" id="PF05193"/>
    </source>
</evidence>
<name>A0ABV3P2M4_9ACTN</name>
<reference evidence="2 3" key="1">
    <citation type="submission" date="2024-07" db="EMBL/GenBank/DDBJ databases">
        <authorList>
            <person name="Thanompreechachai J."/>
            <person name="Duangmal K."/>
        </authorList>
    </citation>
    <scope>NUCLEOTIDE SEQUENCE [LARGE SCALE GENOMIC DNA]</scope>
    <source>
        <strain evidence="2 3">KCTC 19886</strain>
    </source>
</reference>